<protein>
    <recommendedName>
        <fullName evidence="2">DNA ligase (ATP)</fullName>
        <ecNumber evidence="2">6.5.1.1</ecNumber>
    </recommendedName>
</protein>
<dbReference type="PANTHER" id="PTHR45674:SF4">
    <property type="entry name" value="DNA LIGASE 1"/>
    <property type="match status" value="1"/>
</dbReference>
<keyword evidence="3" id="KW-0436">Ligase</keyword>
<dbReference type="Gene3D" id="2.40.50.140">
    <property type="entry name" value="Nucleic acid-binding proteins"/>
    <property type="match status" value="1"/>
</dbReference>
<dbReference type="InterPro" id="IPR012309">
    <property type="entry name" value="DNA_ligase_ATP-dep_C"/>
</dbReference>
<evidence type="ECO:0000313" key="7">
    <source>
        <dbReference type="Proteomes" id="UP000466187"/>
    </source>
</evidence>
<dbReference type="Pfam" id="PF01068">
    <property type="entry name" value="DNA_ligase_A_M"/>
    <property type="match status" value="1"/>
</dbReference>
<reference evidence="6 7" key="1">
    <citation type="journal article" date="2019" name="Emerg. Microbes Infect.">
        <title>Comprehensive subspecies identification of 175 nontuberculous mycobacteria species based on 7547 genomic profiles.</title>
        <authorList>
            <person name="Matsumoto Y."/>
            <person name="Kinjo T."/>
            <person name="Motooka D."/>
            <person name="Nabeya D."/>
            <person name="Jung N."/>
            <person name="Uechi K."/>
            <person name="Horii T."/>
            <person name="Iida T."/>
            <person name="Fujita J."/>
            <person name="Nakamura S."/>
        </authorList>
    </citation>
    <scope>NUCLEOTIDE SEQUENCE [LARGE SCALE GENOMIC DNA]</scope>
    <source>
        <strain evidence="6 7">JCM 12688</strain>
    </source>
</reference>
<dbReference type="EMBL" id="AP022608">
    <property type="protein sequence ID" value="BBZ19618.1"/>
    <property type="molecule type" value="Genomic_DNA"/>
</dbReference>
<proteinExistence type="inferred from homology"/>
<name>A0A7I7WUS0_MYCGU</name>
<dbReference type="AlphaFoldDB" id="A0A7I7WUS0"/>
<gene>
    <name evidence="6" type="ORF">MGAD_39530</name>
</gene>
<dbReference type="SUPFAM" id="SSF50249">
    <property type="entry name" value="Nucleic acid-binding proteins"/>
    <property type="match status" value="1"/>
</dbReference>
<evidence type="ECO:0000256" key="1">
    <source>
        <dbReference type="ARBA" id="ARBA00007572"/>
    </source>
</evidence>
<comment type="catalytic activity">
    <reaction evidence="4">
        <text>ATP + (deoxyribonucleotide)n-3'-hydroxyl + 5'-phospho-(deoxyribonucleotide)m = (deoxyribonucleotide)n+m + AMP + diphosphate.</text>
        <dbReference type="EC" id="6.5.1.1"/>
    </reaction>
</comment>
<dbReference type="KEGG" id="mgad:MGAD_39530"/>
<dbReference type="NCBIfam" id="NF006078">
    <property type="entry name" value="PRK08224.1"/>
    <property type="match status" value="1"/>
</dbReference>
<dbReference type="GO" id="GO:0003910">
    <property type="term" value="F:DNA ligase (ATP) activity"/>
    <property type="evidence" value="ECO:0007669"/>
    <property type="project" value="UniProtKB-EC"/>
</dbReference>
<dbReference type="PROSITE" id="PS50160">
    <property type="entry name" value="DNA_LIGASE_A3"/>
    <property type="match status" value="1"/>
</dbReference>
<dbReference type="EC" id="6.5.1.1" evidence="2"/>
<sequence length="237" mass="26758">MLSEQTPAHFIGFDALATGDASLLKEPFRVRRKALVDAVTEKRWCHVTRTTEEPEQGAQWLETFEGAGLDGIIAKRLDGPYMPGKREMVKVKHARDADCVAIGYRIHKSGEGLGSILLGLYRDDGDLQMVGGAASFSVKDRIKLLADLEPLREGDEVREGDPSRWNSAADKRWIPVRPEKVCEVAYDQMEGNTLHGKRFRHAVKFVRWRPDREPSSCTFDQLDVPLNYDLYDVLEST</sequence>
<dbReference type="CDD" id="cd07970">
    <property type="entry name" value="OBF_DNA_ligase_LigC"/>
    <property type="match status" value="1"/>
</dbReference>
<dbReference type="InterPro" id="IPR044117">
    <property type="entry name" value="OBF_LigC-like"/>
</dbReference>
<organism evidence="6 7">
    <name type="scientific">Mycolicibacterium gadium</name>
    <name type="common">Mycobacterium gadium</name>
    <dbReference type="NCBI Taxonomy" id="1794"/>
    <lineage>
        <taxon>Bacteria</taxon>
        <taxon>Bacillati</taxon>
        <taxon>Actinomycetota</taxon>
        <taxon>Actinomycetes</taxon>
        <taxon>Mycobacteriales</taxon>
        <taxon>Mycobacteriaceae</taxon>
        <taxon>Mycolicibacterium</taxon>
    </lineage>
</organism>
<accession>A0A7I7WUS0</accession>
<dbReference type="GO" id="GO:0006310">
    <property type="term" value="P:DNA recombination"/>
    <property type="evidence" value="ECO:0007669"/>
    <property type="project" value="InterPro"/>
</dbReference>
<dbReference type="Pfam" id="PF04679">
    <property type="entry name" value="DNA_ligase_A_C"/>
    <property type="match status" value="1"/>
</dbReference>
<dbReference type="Proteomes" id="UP000466187">
    <property type="component" value="Chromosome"/>
</dbReference>
<dbReference type="Gene3D" id="3.30.470.30">
    <property type="entry name" value="DNA ligase/mRNA capping enzyme"/>
    <property type="match status" value="1"/>
</dbReference>
<dbReference type="GO" id="GO:0006281">
    <property type="term" value="P:DNA repair"/>
    <property type="evidence" value="ECO:0007669"/>
    <property type="project" value="InterPro"/>
</dbReference>
<evidence type="ECO:0000256" key="3">
    <source>
        <dbReference type="ARBA" id="ARBA00022598"/>
    </source>
</evidence>
<dbReference type="InterPro" id="IPR050191">
    <property type="entry name" value="ATP-dep_DNA_ligase"/>
</dbReference>
<dbReference type="InterPro" id="IPR012310">
    <property type="entry name" value="DNA_ligase_ATP-dep_cent"/>
</dbReference>
<evidence type="ECO:0000259" key="5">
    <source>
        <dbReference type="PROSITE" id="PS50160"/>
    </source>
</evidence>
<evidence type="ECO:0000313" key="6">
    <source>
        <dbReference type="EMBL" id="BBZ19618.1"/>
    </source>
</evidence>
<dbReference type="PANTHER" id="PTHR45674">
    <property type="entry name" value="DNA LIGASE 1/3 FAMILY MEMBER"/>
    <property type="match status" value="1"/>
</dbReference>
<dbReference type="GO" id="GO:0005524">
    <property type="term" value="F:ATP binding"/>
    <property type="evidence" value="ECO:0007669"/>
    <property type="project" value="InterPro"/>
</dbReference>
<dbReference type="InterPro" id="IPR012340">
    <property type="entry name" value="NA-bd_OB-fold"/>
</dbReference>
<dbReference type="SUPFAM" id="SSF56091">
    <property type="entry name" value="DNA ligase/mRNA capping enzyme, catalytic domain"/>
    <property type="match status" value="1"/>
</dbReference>
<comment type="similarity">
    <text evidence="1">Belongs to the ATP-dependent DNA ligase family.</text>
</comment>
<evidence type="ECO:0000256" key="4">
    <source>
        <dbReference type="ARBA" id="ARBA00034003"/>
    </source>
</evidence>
<evidence type="ECO:0000256" key="2">
    <source>
        <dbReference type="ARBA" id="ARBA00012727"/>
    </source>
</evidence>
<feature type="domain" description="ATP-dependent DNA ligase family profile" evidence="5">
    <location>
        <begin position="1"/>
        <end position="140"/>
    </location>
</feature>